<dbReference type="Proteomes" id="UP000254879">
    <property type="component" value="Unassembled WGS sequence"/>
</dbReference>
<protein>
    <submittedName>
        <fullName evidence="9">ATPase involved in DNA repair</fullName>
    </submittedName>
</protein>
<evidence type="ECO:0000259" key="8">
    <source>
        <dbReference type="Pfam" id="PF02687"/>
    </source>
</evidence>
<keyword evidence="3 7" id="KW-0812">Transmembrane</keyword>
<evidence type="ECO:0000256" key="4">
    <source>
        <dbReference type="ARBA" id="ARBA00022989"/>
    </source>
</evidence>
<gene>
    <name evidence="9" type="ORF">NCTC10815_02464</name>
</gene>
<feature type="transmembrane region" description="Helical" evidence="7">
    <location>
        <begin position="703"/>
        <end position="727"/>
    </location>
</feature>
<dbReference type="SUPFAM" id="SSF57997">
    <property type="entry name" value="Tropomyosin"/>
    <property type="match status" value="1"/>
</dbReference>
<keyword evidence="4 7" id="KW-1133">Transmembrane helix</keyword>
<dbReference type="Gene3D" id="1.10.287.620">
    <property type="entry name" value="Helix Hairpins"/>
    <property type="match status" value="1"/>
</dbReference>
<keyword evidence="6" id="KW-0175">Coiled coil</keyword>
<dbReference type="PANTHER" id="PTHR30287:SF1">
    <property type="entry name" value="INNER MEMBRANE PROTEIN"/>
    <property type="match status" value="1"/>
</dbReference>
<feature type="coiled-coil region" evidence="6">
    <location>
        <begin position="258"/>
        <end position="494"/>
    </location>
</feature>
<evidence type="ECO:0000313" key="10">
    <source>
        <dbReference type="Proteomes" id="UP000254879"/>
    </source>
</evidence>
<evidence type="ECO:0000313" key="9">
    <source>
        <dbReference type="EMBL" id="STY45089.1"/>
    </source>
</evidence>
<keyword evidence="5 7" id="KW-0472">Membrane</keyword>
<organism evidence="9 10">
    <name type="scientific">Listeria grayi</name>
    <name type="common">Listeria murrayi</name>
    <dbReference type="NCBI Taxonomy" id="1641"/>
    <lineage>
        <taxon>Bacteria</taxon>
        <taxon>Bacillati</taxon>
        <taxon>Bacillota</taxon>
        <taxon>Bacilli</taxon>
        <taxon>Bacillales</taxon>
        <taxon>Listeriaceae</taxon>
        <taxon>Listeria</taxon>
    </lineage>
</organism>
<feature type="domain" description="ABC3 transporter permease C-terminal" evidence="8">
    <location>
        <begin position="1017"/>
        <end position="1133"/>
    </location>
</feature>
<evidence type="ECO:0000256" key="5">
    <source>
        <dbReference type="ARBA" id="ARBA00023136"/>
    </source>
</evidence>
<dbReference type="EMBL" id="UGPG01000001">
    <property type="protein sequence ID" value="STY45089.1"/>
    <property type="molecule type" value="Genomic_DNA"/>
</dbReference>
<feature type="transmembrane region" description="Helical" evidence="7">
    <location>
        <begin position="21"/>
        <end position="38"/>
    </location>
</feature>
<keyword evidence="2" id="KW-1003">Cell membrane</keyword>
<feature type="transmembrane region" description="Helical" evidence="7">
    <location>
        <begin position="1013"/>
        <end position="1033"/>
    </location>
</feature>
<dbReference type="Pfam" id="PF02687">
    <property type="entry name" value="FtsX"/>
    <property type="match status" value="2"/>
</dbReference>
<feature type="transmembrane region" description="Helical" evidence="7">
    <location>
        <begin position="781"/>
        <end position="801"/>
    </location>
</feature>
<proteinExistence type="predicted"/>
<feature type="domain" description="ABC3 transporter permease C-terminal" evidence="8">
    <location>
        <begin position="615"/>
        <end position="729"/>
    </location>
</feature>
<feature type="transmembrane region" description="Helical" evidence="7">
    <location>
        <begin position="1067"/>
        <end position="1088"/>
    </location>
</feature>
<dbReference type="PANTHER" id="PTHR30287">
    <property type="entry name" value="MEMBRANE COMPONENT OF PREDICTED ABC SUPERFAMILY METABOLITE UPTAKE TRANSPORTER"/>
    <property type="match status" value="1"/>
</dbReference>
<accession>A0A378MFE2</accession>
<evidence type="ECO:0000256" key="6">
    <source>
        <dbReference type="SAM" id="Coils"/>
    </source>
</evidence>
<reference evidence="9 10" key="1">
    <citation type="submission" date="2018-06" db="EMBL/GenBank/DDBJ databases">
        <authorList>
            <consortium name="Pathogen Informatics"/>
            <person name="Doyle S."/>
        </authorList>
    </citation>
    <scope>NUCLEOTIDE SEQUENCE [LARGE SCALE GENOMIC DNA]</scope>
    <source>
        <strain evidence="10">NCTC 10815</strain>
    </source>
</reference>
<evidence type="ECO:0000256" key="2">
    <source>
        <dbReference type="ARBA" id="ARBA00022475"/>
    </source>
</evidence>
<dbReference type="InterPro" id="IPR038766">
    <property type="entry name" value="Membrane_comp_ABC_pdt"/>
</dbReference>
<sequence>MKRTALWKDICREIWHSKSRFISIFLLIMLGVAFFSGLKATGPDMLLTADTYFKKYQLAHFSVQSTYGLDETDKKAIQAADDVKHVEMGYSADVLLKNSNLVTKVFSVTNDTKLNQYQAIAGRLPDKSGEIALDSKSKMRKHYKLGDRVTFVDSDGSKLTKNFRTATYTIVGFVKTPMYIQKGERGSSTIGTGQTDAFAVVPKEDFDLPVYTQMNVTFKQLAKTNAYSESYKTQSRQAKEAVKNALQDQPKARLAKIKANAQKKIDAGKKELRQARQKLTKNQAKLDAAKAKLADARAKYEHGKTELANRSAAAQAKLTQADRDLQAAKAKLARAKAKIASGEEQLSQAEEELKSGKEVWQQAKKQVVQVKSAVKTARNLLQQAKKQNNIADLSHDRNGIKKEITSTIEEMDLAKEEKRTLKQALSEYEGELDDFLKQTDNADVSDKDVQQGLKFLLARLNQADRYLDQMERELAKEKRRIDQGEKTLSQKKAALASAKTAYANGQHDYQAGLAKWNAGKQTYQREKAAGEAKLAAALKEITAGEANYQTKLALFHKERAKAEKRLAKAEKDLQIEQERLDALKKPHYFVLDRNTNPGYSEYQENADRLSSMSTIFPIFFFLIAALVCLTTMTRMIEEQRTQIGTLKALGYTNGSIILKYLVYGSLASVFGGIAGIIIGFQVFPSIIFNAYKTMYTMPDITLGIYWGIIAISLFVAIACTTLTAFIACRTELRANASVLMRPRAPKSGKRILLERVTFLWRRMNFTSKVTARNLFRYKQRMLMTVLGVAGCTALILTGFGLRDSISNIADRQYGDIMRYDAAIKLDETAPKTARATYRSLMQDTTISSRLEVSQNNLDAVKNGTRPQNVSVIVPKRMAEFADFIVLRDRVTHKRESIPDNGAVLNEKLARLYHVKAGDHLTVRDGSHTEYKIKVTAITENYAFHYLYMKPAYYEKIFSKKPVYNLNLLHLKDTSSSWQNAYAEKLVDSKAVLGVTYSNTVSSLLDNTLDSLDVVIVVLIASAALLAFVVLYNLTNINISERVRELSTIKVLGFYPKEITMYVYRENIILTLMGIFVGFFAGAFLHRFVITTAEVDQMMFSPSIGWLSYLYSALLTLLFAAVVMIVMHIKLKRIDMIEALKSVE</sequence>
<dbReference type="InterPro" id="IPR003838">
    <property type="entry name" value="ABC3_permease_C"/>
</dbReference>
<dbReference type="GO" id="GO:0005886">
    <property type="term" value="C:plasma membrane"/>
    <property type="evidence" value="ECO:0007669"/>
    <property type="project" value="UniProtKB-SubCell"/>
</dbReference>
<evidence type="ECO:0000256" key="7">
    <source>
        <dbReference type="SAM" id="Phobius"/>
    </source>
</evidence>
<dbReference type="AlphaFoldDB" id="A0A378MFE2"/>
<dbReference type="RefSeq" id="WP_115346180.1">
    <property type="nucleotide sequence ID" value="NZ_UGPG01000001.1"/>
</dbReference>
<feature type="coiled-coil region" evidence="6">
    <location>
        <begin position="520"/>
        <end position="586"/>
    </location>
</feature>
<comment type="subcellular location">
    <subcellularLocation>
        <location evidence="1">Cell membrane</location>
        <topology evidence="1">Multi-pass membrane protein</topology>
    </subcellularLocation>
</comment>
<feature type="transmembrane region" description="Helical" evidence="7">
    <location>
        <begin position="1108"/>
        <end position="1128"/>
    </location>
</feature>
<name>A0A378MFE2_LISGR</name>
<feature type="transmembrane region" description="Helical" evidence="7">
    <location>
        <begin position="615"/>
        <end position="636"/>
    </location>
</feature>
<evidence type="ECO:0000256" key="1">
    <source>
        <dbReference type="ARBA" id="ARBA00004651"/>
    </source>
</evidence>
<feature type="transmembrane region" description="Helical" evidence="7">
    <location>
        <begin position="657"/>
        <end position="683"/>
    </location>
</feature>
<evidence type="ECO:0000256" key="3">
    <source>
        <dbReference type="ARBA" id="ARBA00022692"/>
    </source>
</evidence>